<keyword evidence="4" id="KW-0819">tRNA processing</keyword>
<dbReference type="Proteomes" id="UP000007564">
    <property type="component" value="Chromosome"/>
</dbReference>
<accession>A0A0C6P1Y2</accession>
<dbReference type="SMART" id="SM01144">
    <property type="entry name" value="DTW"/>
    <property type="match status" value="1"/>
</dbReference>
<evidence type="ECO:0000256" key="1">
    <source>
        <dbReference type="ARBA" id="ARBA00012386"/>
    </source>
</evidence>
<dbReference type="InterPro" id="IPR039262">
    <property type="entry name" value="DTWD2/TAPT"/>
</dbReference>
<comment type="similarity">
    <text evidence="5">Belongs to the TDD superfamily. DTWD2 family.</text>
</comment>
<dbReference type="GO" id="GO:0008033">
    <property type="term" value="P:tRNA processing"/>
    <property type="evidence" value="ECO:0007669"/>
    <property type="project" value="UniProtKB-KW"/>
</dbReference>
<evidence type="ECO:0000256" key="4">
    <source>
        <dbReference type="ARBA" id="ARBA00022694"/>
    </source>
</evidence>
<dbReference type="EMBL" id="HE965806">
    <property type="protein sequence ID" value="CCJ53458.1"/>
    <property type="molecule type" value="Genomic_DNA"/>
</dbReference>
<evidence type="ECO:0000256" key="3">
    <source>
        <dbReference type="ARBA" id="ARBA00022691"/>
    </source>
</evidence>
<feature type="domain" description="DTW" evidence="6">
    <location>
        <begin position="2"/>
        <end position="186"/>
    </location>
</feature>
<evidence type="ECO:0000259" key="6">
    <source>
        <dbReference type="SMART" id="SM01144"/>
    </source>
</evidence>
<dbReference type="InterPro" id="IPR005636">
    <property type="entry name" value="DTW"/>
</dbReference>
<keyword evidence="2" id="KW-0808">Transferase</keyword>
<dbReference type="PANTHER" id="PTHR21392">
    <property type="entry name" value="TRNA-URIDINE AMINOCARBOXYPROPYLTRANSFERASE 2"/>
    <property type="match status" value="1"/>
</dbReference>
<reference evidence="7 8" key="1">
    <citation type="journal article" date="2012" name="BMC Genomics">
        <title>Comparative genomics of the classical Bordetella subspecies: the evolution and exchange of virulence-associated diversity amongst closely related pathogens.</title>
        <authorList>
            <person name="Park J."/>
            <person name="Zhang Y."/>
            <person name="Buboltz A.M."/>
            <person name="Zhang X."/>
            <person name="Schuster S.C."/>
            <person name="Ahuja U."/>
            <person name="Liu M."/>
            <person name="Miller J.F."/>
            <person name="Sebaihia M."/>
            <person name="Bentley S.D."/>
            <person name="Parkhill J."/>
            <person name="Harvill E.T."/>
        </authorList>
    </citation>
    <scope>NUCLEOTIDE SEQUENCE [LARGE SCALE GENOMIC DNA]</scope>
    <source>
        <strain evidence="7 8">253</strain>
    </source>
</reference>
<dbReference type="OrthoDB" id="268835at2"/>
<evidence type="ECO:0000313" key="8">
    <source>
        <dbReference type="Proteomes" id="UP000007564"/>
    </source>
</evidence>
<dbReference type="EC" id="2.5.1.25" evidence="1"/>
<evidence type="ECO:0000256" key="2">
    <source>
        <dbReference type="ARBA" id="ARBA00022679"/>
    </source>
</evidence>
<dbReference type="AlphaFoldDB" id="A0A0C6P1Y2"/>
<evidence type="ECO:0000256" key="5">
    <source>
        <dbReference type="ARBA" id="ARBA00034489"/>
    </source>
</evidence>
<proteinExistence type="inferred from homology"/>
<sequence length="205" mass="22122">MSRPMCARCARPQSHCLCALIPALACRTRVLFLQHPAEARHALNTARLAALGLRQAELHVGERFDPALWRRPGVRSWLLFPGETAREPASVGEEGGPPLLLVVPDGSWRQARGLVAGNPDLASLPRLALPADGVSGYRVRHADLPGALSTIEAVAQVLNALEAPARFDALLAPFHALVQGQVRAMGDEVYQRHHVLRAGRRGKSG</sequence>
<dbReference type="RefSeq" id="WP_015064117.1">
    <property type="nucleotide sequence ID" value="NC_019382.1"/>
</dbReference>
<dbReference type="KEGG" id="bbh:BN112_1541"/>
<gene>
    <name evidence="7" type="ORF">BN112_1541</name>
</gene>
<dbReference type="GO" id="GO:0016432">
    <property type="term" value="F:tRNA-uridine aminocarboxypropyltransferase activity"/>
    <property type="evidence" value="ECO:0007669"/>
    <property type="project" value="UniProtKB-EC"/>
</dbReference>
<dbReference type="Pfam" id="PF03942">
    <property type="entry name" value="DTW"/>
    <property type="match status" value="1"/>
</dbReference>
<dbReference type="PANTHER" id="PTHR21392:SF0">
    <property type="entry name" value="TRNA-URIDINE AMINOCARBOXYPROPYLTRANSFERASE 2"/>
    <property type="match status" value="1"/>
</dbReference>
<evidence type="ECO:0000313" key="7">
    <source>
        <dbReference type="EMBL" id="CCJ53458.1"/>
    </source>
</evidence>
<dbReference type="HOGENOM" id="CLU_066458_2_3_4"/>
<organism evidence="7 8">
    <name type="scientific">Bordetella bronchiseptica 253</name>
    <dbReference type="NCBI Taxonomy" id="568707"/>
    <lineage>
        <taxon>Bacteria</taxon>
        <taxon>Pseudomonadati</taxon>
        <taxon>Pseudomonadota</taxon>
        <taxon>Betaproteobacteria</taxon>
        <taxon>Burkholderiales</taxon>
        <taxon>Alcaligenaceae</taxon>
        <taxon>Bordetella</taxon>
    </lineage>
</organism>
<keyword evidence="3" id="KW-0949">S-adenosyl-L-methionine</keyword>
<name>A0A0C6P1Y2_BORBO</name>
<protein>
    <recommendedName>
        <fullName evidence="1">tRNA-uridine aminocarboxypropyltransferase</fullName>
        <ecNumber evidence="1">2.5.1.25</ecNumber>
    </recommendedName>
</protein>